<dbReference type="SMART" id="SM00347">
    <property type="entry name" value="HTH_MARR"/>
    <property type="match status" value="1"/>
</dbReference>
<dbReference type="SUPFAM" id="SSF46785">
    <property type="entry name" value="Winged helix' DNA-binding domain"/>
    <property type="match status" value="1"/>
</dbReference>
<evidence type="ECO:0000256" key="5">
    <source>
        <dbReference type="ARBA" id="ARBA00023163"/>
    </source>
</evidence>
<evidence type="ECO:0000256" key="1">
    <source>
        <dbReference type="ARBA" id="ARBA00004496"/>
    </source>
</evidence>
<dbReference type="PANTHER" id="PTHR33164">
    <property type="entry name" value="TRANSCRIPTIONAL REGULATOR, MARR FAMILY"/>
    <property type="match status" value="1"/>
</dbReference>
<reference evidence="7 8" key="1">
    <citation type="submission" date="2024-06" db="EMBL/GenBank/DDBJ databases">
        <title>Genomic Encyclopedia of Type Strains, Phase IV (KMG-IV): sequencing the most valuable type-strain genomes for metagenomic binning, comparative biology and taxonomic classification.</title>
        <authorList>
            <person name="Goeker M."/>
        </authorList>
    </citation>
    <scope>NUCLEOTIDE SEQUENCE [LARGE SCALE GENOMIC DNA]</scope>
    <source>
        <strain evidence="7 8">DSM 17809</strain>
    </source>
</reference>
<dbReference type="InterPro" id="IPR036390">
    <property type="entry name" value="WH_DNA-bd_sf"/>
</dbReference>
<dbReference type="GO" id="GO:0003677">
    <property type="term" value="F:DNA binding"/>
    <property type="evidence" value="ECO:0007669"/>
    <property type="project" value="UniProtKB-KW"/>
</dbReference>
<protein>
    <submittedName>
        <fullName evidence="7">DNA-binding MarR family transcriptional regulator</fullName>
    </submittedName>
</protein>
<evidence type="ECO:0000313" key="7">
    <source>
        <dbReference type="EMBL" id="MET3528689.1"/>
    </source>
</evidence>
<keyword evidence="8" id="KW-1185">Reference proteome</keyword>
<keyword evidence="2" id="KW-0963">Cytoplasm</keyword>
<evidence type="ECO:0000256" key="3">
    <source>
        <dbReference type="ARBA" id="ARBA00023015"/>
    </source>
</evidence>
<name>A0ABV2ENN9_9CAUL</name>
<dbReference type="PANTHER" id="PTHR33164:SF5">
    <property type="entry name" value="ORGANIC HYDROPEROXIDE RESISTANCE TRANSCRIPTIONAL REGULATOR"/>
    <property type="match status" value="1"/>
</dbReference>
<comment type="caution">
    <text evidence="7">The sequence shown here is derived from an EMBL/GenBank/DDBJ whole genome shotgun (WGS) entry which is preliminary data.</text>
</comment>
<evidence type="ECO:0000256" key="4">
    <source>
        <dbReference type="ARBA" id="ARBA00023125"/>
    </source>
</evidence>
<dbReference type="Proteomes" id="UP001549110">
    <property type="component" value="Unassembled WGS sequence"/>
</dbReference>
<dbReference type="Gene3D" id="1.10.10.10">
    <property type="entry name" value="Winged helix-like DNA-binding domain superfamily/Winged helix DNA-binding domain"/>
    <property type="match status" value="1"/>
</dbReference>
<comment type="subcellular location">
    <subcellularLocation>
        <location evidence="1">Cytoplasm</location>
    </subcellularLocation>
</comment>
<feature type="domain" description="HTH marR-type" evidence="6">
    <location>
        <begin position="8"/>
        <end position="138"/>
    </location>
</feature>
<evidence type="ECO:0000313" key="8">
    <source>
        <dbReference type="Proteomes" id="UP001549110"/>
    </source>
</evidence>
<evidence type="ECO:0000259" key="6">
    <source>
        <dbReference type="PROSITE" id="PS50995"/>
    </source>
</evidence>
<gene>
    <name evidence="7" type="ORF">ABID41_003831</name>
</gene>
<dbReference type="EMBL" id="JBEPLU010000005">
    <property type="protein sequence ID" value="MET3528689.1"/>
    <property type="molecule type" value="Genomic_DNA"/>
</dbReference>
<dbReference type="InterPro" id="IPR055166">
    <property type="entry name" value="Transc_reg_Sar_Rot_HTH"/>
</dbReference>
<keyword evidence="4 7" id="KW-0238">DNA-binding</keyword>
<dbReference type="RefSeq" id="WP_354298548.1">
    <property type="nucleotide sequence ID" value="NZ_JBEPLU010000005.1"/>
</dbReference>
<proteinExistence type="predicted"/>
<accession>A0ABV2ENN9</accession>
<organism evidence="7 8">
    <name type="scientific">Phenylobacterium koreense</name>
    <dbReference type="NCBI Taxonomy" id="266125"/>
    <lineage>
        <taxon>Bacteria</taxon>
        <taxon>Pseudomonadati</taxon>
        <taxon>Pseudomonadota</taxon>
        <taxon>Alphaproteobacteria</taxon>
        <taxon>Caulobacterales</taxon>
        <taxon>Caulobacteraceae</taxon>
        <taxon>Phenylobacterium</taxon>
    </lineage>
</organism>
<dbReference type="Pfam" id="PF22381">
    <property type="entry name" value="Staph_reg_Sar_Rot"/>
    <property type="match status" value="1"/>
</dbReference>
<dbReference type="PROSITE" id="PS50995">
    <property type="entry name" value="HTH_MARR_2"/>
    <property type="match status" value="1"/>
</dbReference>
<sequence length="146" mass="16474">MTHDLTLEDQLCYSLYATSMAINRIYKPLLDRLGITYPQYLVLSALWEEDGRTVGAIAERLSLESSTITPLVKRLEMASLVTRARQADDERRVLVSLTDRGRALKEESRCLGEALFTRSGMKAEELISLNREVLRLRSALTGNEIA</sequence>
<keyword evidence="3" id="KW-0805">Transcription regulation</keyword>
<dbReference type="InterPro" id="IPR036388">
    <property type="entry name" value="WH-like_DNA-bd_sf"/>
</dbReference>
<dbReference type="InterPro" id="IPR039422">
    <property type="entry name" value="MarR/SlyA-like"/>
</dbReference>
<evidence type="ECO:0000256" key="2">
    <source>
        <dbReference type="ARBA" id="ARBA00022490"/>
    </source>
</evidence>
<keyword evidence="5" id="KW-0804">Transcription</keyword>
<dbReference type="InterPro" id="IPR000835">
    <property type="entry name" value="HTH_MarR-typ"/>
</dbReference>